<evidence type="ECO:0000256" key="1">
    <source>
        <dbReference type="SAM" id="SignalP"/>
    </source>
</evidence>
<dbReference type="PROSITE" id="PS51257">
    <property type="entry name" value="PROKAR_LIPOPROTEIN"/>
    <property type="match status" value="1"/>
</dbReference>
<feature type="signal peptide" evidence="1">
    <location>
        <begin position="1"/>
        <end position="21"/>
    </location>
</feature>
<dbReference type="OrthoDB" id="880950at2"/>
<dbReference type="AlphaFoldDB" id="A0A0U3JSV1"/>
<sequence>MKQLYLPLCAALLLAGCNQTAPVTSAPAAAAPTAQAPAVTPAETARPDSAIAADTAPAADGVAAAPATAAPALREAETLKMSFKFKPAPNPDDPNHPKTSAHLVLQGAKPIDIDLGKFAALPDVVDATKAKLAGFPGGMLMGFRSYHASSGTSSDLAVLSVDGHRLRVVQRRVEETATEPGQFETAREIPLPANTVVVAAPLAPTAKK</sequence>
<dbReference type="KEGG" id="hyg:AUC43_00655"/>
<protein>
    <recommendedName>
        <fullName evidence="4">Lipoprotein</fullName>
    </recommendedName>
</protein>
<evidence type="ECO:0000313" key="3">
    <source>
        <dbReference type="Proteomes" id="UP000059542"/>
    </source>
</evidence>
<proteinExistence type="predicted"/>
<dbReference type="STRING" id="1411621.AUC43_00655"/>
<dbReference type="RefSeq" id="WP_068188461.1">
    <property type="nucleotide sequence ID" value="NZ_CP013909.1"/>
</dbReference>
<feature type="chain" id="PRO_5006840474" description="Lipoprotein" evidence="1">
    <location>
        <begin position="22"/>
        <end position="208"/>
    </location>
</feature>
<evidence type="ECO:0000313" key="2">
    <source>
        <dbReference type="EMBL" id="ALW83743.1"/>
    </source>
</evidence>
<dbReference type="EMBL" id="CP013909">
    <property type="protein sequence ID" value="ALW83743.1"/>
    <property type="molecule type" value="Genomic_DNA"/>
</dbReference>
<gene>
    <name evidence="2" type="ORF">AUC43_00655</name>
</gene>
<organism evidence="2 3">
    <name type="scientific">Hymenobacter sedentarius</name>
    <dbReference type="NCBI Taxonomy" id="1411621"/>
    <lineage>
        <taxon>Bacteria</taxon>
        <taxon>Pseudomonadati</taxon>
        <taxon>Bacteroidota</taxon>
        <taxon>Cytophagia</taxon>
        <taxon>Cytophagales</taxon>
        <taxon>Hymenobacteraceae</taxon>
        <taxon>Hymenobacter</taxon>
    </lineage>
</organism>
<keyword evidence="1" id="KW-0732">Signal</keyword>
<dbReference type="Proteomes" id="UP000059542">
    <property type="component" value="Chromosome"/>
</dbReference>
<reference evidence="2 3" key="1">
    <citation type="submission" date="2015-12" db="EMBL/GenBank/DDBJ databases">
        <authorList>
            <person name="Shamseldin A."/>
            <person name="Moawad H."/>
            <person name="Abd El-Rahim W.M."/>
            <person name="Sadowsky M.J."/>
        </authorList>
    </citation>
    <scope>NUCLEOTIDE SEQUENCE [LARGE SCALE GENOMIC DNA]</scope>
    <source>
        <strain evidence="2 3">DG5B</strain>
    </source>
</reference>
<name>A0A0U3JSV1_9BACT</name>
<keyword evidence="3" id="KW-1185">Reference proteome</keyword>
<evidence type="ECO:0008006" key="4">
    <source>
        <dbReference type="Google" id="ProtNLM"/>
    </source>
</evidence>
<accession>A0A0U3JSV1</accession>